<comment type="caution">
    <text evidence="1">The sequence shown here is derived from an EMBL/GenBank/DDBJ whole genome shotgun (WGS) entry which is preliminary data.</text>
</comment>
<sequence>MSKGKFSNKAAQNFLKTLPVTSVESSKLVKRTKFNFSFFDFEQPKGLDAELSREFFNELFQKLKHFSAESLAHWNAAPAGKGDGNYLEVYGGFPKRSNFTHPPFVPEDAVWGRFRLDRTVRLAGFTIPNGLNHKFCENERYRHCTNTFYVVFIDFHHGFYVTK</sequence>
<dbReference type="EMBL" id="MOBO01000009">
    <property type="protein sequence ID" value="RON39548.1"/>
    <property type="molecule type" value="Genomic_DNA"/>
</dbReference>
<dbReference type="AlphaFoldDB" id="A0A423JPB5"/>
<organism evidence="1 2">
    <name type="scientific">Pseudomonas brassicacearum</name>
    <dbReference type="NCBI Taxonomy" id="930166"/>
    <lineage>
        <taxon>Bacteria</taxon>
        <taxon>Pseudomonadati</taxon>
        <taxon>Pseudomonadota</taxon>
        <taxon>Gammaproteobacteria</taxon>
        <taxon>Pseudomonadales</taxon>
        <taxon>Pseudomonadaceae</taxon>
        <taxon>Pseudomonas</taxon>
    </lineage>
</organism>
<accession>A0A423JPB5</accession>
<name>A0A423JPB5_9PSED</name>
<gene>
    <name evidence="1" type="ORF">BK664_11325</name>
</gene>
<dbReference type="Proteomes" id="UP000286351">
    <property type="component" value="Unassembled WGS sequence"/>
</dbReference>
<dbReference type="RefSeq" id="WP_123365802.1">
    <property type="nucleotide sequence ID" value="NZ_MOBO01000009.1"/>
</dbReference>
<proteinExistence type="predicted"/>
<reference evidence="1 2" key="1">
    <citation type="submission" date="2016-10" db="EMBL/GenBank/DDBJ databases">
        <title>Comparative genome analysis of multiple Pseudomonas spp. focuses on biocontrol and plant growth promoting traits.</title>
        <authorList>
            <person name="Tao X.-Y."/>
            <person name="Taylor C.G."/>
        </authorList>
    </citation>
    <scope>NUCLEOTIDE SEQUENCE [LARGE SCALE GENOMIC DNA]</scope>
    <source>
        <strain evidence="1 2">38D4</strain>
    </source>
</reference>
<evidence type="ECO:0000313" key="1">
    <source>
        <dbReference type="EMBL" id="RON39548.1"/>
    </source>
</evidence>
<protein>
    <submittedName>
        <fullName evidence="1">Uncharacterized protein</fullName>
    </submittedName>
</protein>
<evidence type="ECO:0000313" key="2">
    <source>
        <dbReference type="Proteomes" id="UP000286351"/>
    </source>
</evidence>